<evidence type="ECO:0000256" key="6">
    <source>
        <dbReference type="ARBA" id="ARBA00022723"/>
    </source>
</evidence>
<dbReference type="InterPro" id="IPR006963">
    <property type="entry name" value="Mopterin_OxRdtase_4Fe-4S_dom"/>
</dbReference>
<feature type="domain" description="4Fe-4S ferredoxin-type" evidence="16">
    <location>
        <begin position="186"/>
        <end position="214"/>
    </location>
</feature>
<evidence type="ECO:0000256" key="3">
    <source>
        <dbReference type="ARBA" id="ARBA00005404"/>
    </source>
</evidence>
<dbReference type="GO" id="GO:0042773">
    <property type="term" value="P:ATP synthesis coupled electron transport"/>
    <property type="evidence" value="ECO:0007669"/>
    <property type="project" value="InterPro"/>
</dbReference>
<comment type="cofactor">
    <cofactor evidence="14">
        <name>[2Fe-2S] cluster</name>
        <dbReference type="ChEBI" id="CHEBI:190135"/>
    </cofactor>
</comment>
<evidence type="ECO:0000259" key="17">
    <source>
        <dbReference type="PROSITE" id="PS51669"/>
    </source>
</evidence>
<dbReference type="InterPro" id="IPR036010">
    <property type="entry name" value="2Fe-2S_ferredoxin-like_sf"/>
</dbReference>
<comment type="caution">
    <text evidence="19">The sequence shown here is derived from an EMBL/GenBank/DDBJ whole genome shotgun (WGS) entry which is preliminary data.</text>
</comment>
<dbReference type="PANTHER" id="PTHR43105:SF14">
    <property type="entry name" value="FORMATE DEHYDROGENASE H"/>
    <property type="match status" value="1"/>
</dbReference>
<dbReference type="SUPFAM" id="SSF54292">
    <property type="entry name" value="2Fe-2S ferredoxin-like"/>
    <property type="match status" value="1"/>
</dbReference>
<dbReference type="SUPFAM" id="SSF54862">
    <property type="entry name" value="4Fe-4S ferredoxins"/>
    <property type="match status" value="1"/>
</dbReference>
<dbReference type="GO" id="GO:0016020">
    <property type="term" value="C:membrane"/>
    <property type="evidence" value="ECO:0007669"/>
    <property type="project" value="UniProtKB-SubCell"/>
</dbReference>
<evidence type="ECO:0000256" key="9">
    <source>
        <dbReference type="ARBA" id="ARBA00023002"/>
    </source>
</evidence>
<dbReference type="Gene3D" id="3.10.20.740">
    <property type="match status" value="1"/>
</dbReference>
<reference evidence="19 20" key="1">
    <citation type="submission" date="2019-03" db="EMBL/GenBank/DDBJ databases">
        <title>Genomic Encyclopedia of Type Strains, Phase IV (KMG-IV): sequencing the most valuable type-strain genomes for metagenomic binning, comparative biology and taxonomic classification.</title>
        <authorList>
            <person name="Goeker M."/>
        </authorList>
    </citation>
    <scope>NUCLEOTIDE SEQUENCE [LARGE SCALE GENOMIC DNA]</scope>
    <source>
        <strain evidence="19 20">DSM 25964</strain>
    </source>
</reference>
<keyword evidence="9" id="KW-0560">Oxidoreductase</keyword>
<proteinExistence type="inferred from homology"/>
<dbReference type="InterPro" id="IPR050123">
    <property type="entry name" value="Prok_molybdopt-oxidoreductase"/>
</dbReference>
<dbReference type="InterPro" id="IPR001041">
    <property type="entry name" value="2Fe-2S_ferredoxin-type"/>
</dbReference>
<evidence type="ECO:0000259" key="18">
    <source>
        <dbReference type="PROSITE" id="PS51839"/>
    </source>
</evidence>
<dbReference type="Gene3D" id="3.40.50.740">
    <property type="match status" value="1"/>
</dbReference>
<dbReference type="PANTHER" id="PTHR43105">
    <property type="entry name" value="RESPIRATORY NITRATE REDUCTASE"/>
    <property type="match status" value="1"/>
</dbReference>
<keyword evidence="12" id="KW-0520">NAD</keyword>
<dbReference type="Gene3D" id="3.30.70.20">
    <property type="match status" value="1"/>
</dbReference>
<dbReference type="PROSITE" id="PS00641">
    <property type="entry name" value="COMPLEX1_75K_1"/>
    <property type="match status" value="1"/>
</dbReference>
<keyword evidence="13" id="KW-0472">Membrane</keyword>
<feature type="domain" description="2Fe-2S ferredoxin-type" evidence="15">
    <location>
        <begin position="2"/>
        <end position="80"/>
    </location>
</feature>
<name>A0A4R8M9J1_9BACT</name>
<feature type="domain" description="4Fe-4S Mo/W bis-MGD-type" evidence="17">
    <location>
        <begin position="223"/>
        <end position="283"/>
    </location>
</feature>
<dbReference type="Pfam" id="PF00384">
    <property type="entry name" value="Molybdopterin"/>
    <property type="match status" value="1"/>
</dbReference>
<keyword evidence="20" id="KW-1185">Reference proteome</keyword>
<dbReference type="PROSITE" id="PS51669">
    <property type="entry name" value="4FE4S_MOW_BIS_MGD"/>
    <property type="match status" value="1"/>
</dbReference>
<dbReference type="CDD" id="cd00207">
    <property type="entry name" value="fer2"/>
    <property type="match status" value="1"/>
</dbReference>
<dbReference type="Pfam" id="PF04879">
    <property type="entry name" value="Molybdop_Fe4S4"/>
    <property type="match status" value="1"/>
</dbReference>
<protein>
    <submittedName>
        <fullName evidence="19">Formate dehydrogenase (NADP) alpha subunit</fullName>
    </submittedName>
</protein>
<dbReference type="PROSITE" id="PS51379">
    <property type="entry name" value="4FE4S_FER_2"/>
    <property type="match status" value="2"/>
</dbReference>
<sequence length="359" mass="39214">MDAIQAIINGKEISAEPGMTILQAAKANGIHIPTLCDHPAVSPFGACRICLVEAEKNPKLLPACTTPLTPGMVVFTNTPKVIEARKAVLELILVRHPLDCFSCPSNGKCELQDVAYELGIKESRYADPGDTNTAHVYEDANPFYVRDLNKCILCGRCVRACEEHAQYHAIDFQGRGIKTSIQPPVGSPIEDSDCVFCGQCVQVCPVGALSEKTSLGMGRPWDIEKVKTVCSYCGVGCEVEINVNRKTGKIANVTTNYSSPTALNKGRSCVKGRFAWQFVNSEDRLTTPLIREGDTFRKASWDEALSLVAEKLGSIRQEHGGDALGFFSSARCTNEENYLMQRLAREVMGTNNVDHCAHL</sequence>
<gene>
    <name evidence="19" type="ORF">C8D99_104149</name>
</gene>
<dbReference type="InterPro" id="IPR006656">
    <property type="entry name" value="Mopterin_OxRdtase"/>
</dbReference>
<keyword evidence="8" id="KW-1278">Translocase</keyword>
<evidence type="ECO:0000313" key="19">
    <source>
        <dbReference type="EMBL" id="TDY61904.1"/>
    </source>
</evidence>
<dbReference type="Gene3D" id="2.20.25.90">
    <property type="entry name" value="ADC-like domains"/>
    <property type="match status" value="1"/>
</dbReference>
<comment type="subcellular location">
    <subcellularLocation>
        <location evidence="2">Membrane</location>
    </subcellularLocation>
</comment>
<organism evidence="19 20">
    <name type="scientific">Aminivibrio pyruvatiphilus</name>
    <dbReference type="NCBI Taxonomy" id="1005740"/>
    <lineage>
        <taxon>Bacteria</taxon>
        <taxon>Thermotogati</taxon>
        <taxon>Synergistota</taxon>
        <taxon>Synergistia</taxon>
        <taxon>Synergistales</taxon>
        <taxon>Aminobacteriaceae</taxon>
        <taxon>Aminivibrio</taxon>
    </lineage>
</organism>
<dbReference type="FunFam" id="3.30.70.20:FF:000035">
    <property type="entry name" value="Iron hydrogenase 1"/>
    <property type="match status" value="1"/>
</dbReference>
<dbReference type="InterPro" id="IPR027467">
    <property type="entry name" value="MopterinOxRdtase_cofactor_BS"/>
</dbReference>
<dbReference type="PROSITE" id="PS00198">
    <property type="entry name" value="4FE4S_FER_1"/>
    <property type="match status" value="1"/>
</dbReference>
<comment type="similarity">
    <text evidence="3">Belongs to the complex I 75 kDa subunit family.</text>
</comment>
<evidence type="ECO:0000256" key="2">
    <source>
        <dbReference type="ARBA" id="ARBA00004370"/>
    </source>
</evidence>
<dbReference type="SUPFAM" id="SSF53706">
    <property type="entry name" value="Formate dehydrogenase/DMSO reductase, domains 1-3"/>
    <property type="match status" value="1"/>
</dbReference>
<dbReference type="PROSITE" id="PS00551">
    <property type="entry name" value="MOLYBDOPTERIN_PROK_1"/>
    <property type="match status" value="1"/>
</dbReference>
<dbReference type="GO" id="GO:0051539">
    <property type="term" value="F:4 iron, 4 sulfur cluster binding"/>
    <property type="evidence" value="ECO:0007669"/>
    <property type="project" value="UniProtKB-KW"/>
</dbReference>
<dbReference type="SMART" id="SM00929">
    <property type="entry name" value="NADH-G_4Fe-4S_3"/>
    <property type="match status" value="1"/>
</dbReference>
<keyword evidence="10" id="KW-0408">Iron</keyword>
<dbReference type="GO" id="GO:0046872">
    <property type="term" value="F:metal ion binding"/>
    <property type="evidence" value="ECO:0007669"/>
    <property type="project" value="UniProtKB-KW"/>
</dbReference>
<dbReference type="GO" id="GO:0003954">
    <property type="term" value="F:NADH dehydrogenase activity"/>
    <property type="evidence" value="ECO:0007669"/>
    <property type="project" value="TreeGrafter"/>
</dbReference>
<evidence type="ECO:0000256" key="10">
    <source>
        <dbReference type="ARBA" id="ARBA00023004"/>
    </source>
</evidence>
<keyword evidence="5" id="KW-0001">2Fe-2S</keyword>
<evidence type="ECO:0000259" key="16">
    <source>
        <dbReference type="PROSITE" id="PS51379"/>
    </source>
</evidence>
<evidence type="ECO:0000256" key="12">
    <source>
        <dbReference type="ARBA" id="ARBA00023027"/>
    </source>
</evidence>
<dbReference type="GO" id="GO:0008137">
    <property type="term" value="F:NADH dehydrogenase (ubiquinone) activity"/>
    <property type="evidence" value="ECO:0007669"/>
    <property type="project" value="InterPro"/>
</dbReference>
<keyword evidence="7" id="KW-0677">Repeat</keyword>
<evidence type="ECO:0000256" key="11">
    <source>
        <dbReference type="ARBA" id="ARBA00023014"/>
    </source>
</evidence>
<dbReference type="PROSITE" id="PS51085">
    <property type="entry name" value="2FE2S_FER_2"/>
    <property type="match status" value="1"/>
</dbReference>
<evidence type="ECO:0000256" key="7">
    <source>
        <dbReference type="ARBA" id="ARBA00022737"/>
    </source>
</evidence>
<dbReference type="Pfam" id="PF12838">
    <property type="entry name" value="Fer4_7"/>
    <property type="match status" value="1"/>
</dbReference>
<comment type="cofactor">
    <cofactor evidence="1">
        <name>[4Fe-4S] cluster</name>
        <dbReference type="ChEBI" id="CHEBI:49883"/>
    </cofactor>
</comment>
<evidence type="ECO:0000256" key="5">
    <source>
        <dbReference type="ARBA" id="ARBA00022714"/>
    </source>
</evidence>
<dbReference type="InterPro" id="IPR000283">
    <property type="entry name" value="NADH_UbQ_OxRdtase_75kDa_su_CS"/>
</dbReference>
<feature type="domain" description="4Fe-4S ferredoxin-type" evidence="16">
    <location>
        <begin position="142"/>
        <end position="171"/>
    </location>
</feature>
<dbReference type="SMART" id="SM00926">
    <property type="entry name" value="Molybdop_Fe4S4"/>
    <property type="match status" value="1"/>
</dbReference>
<evidence type="ECO:0000259" key="15">
    <source>
        <dbReference type="PROSITE" id="PS51085"/>
    </source>
</evidence>
<dbReference type="InterPro" id="IPR017896">
    <property type="entry name" value="4Fe4S_Fe-S-bd"/>
</dbReference>
<evidence type="ECO:0000256" key="14">
    <source>
        <dbReference type="ARBA" id="ARBA00034078"/>
    </source>
</evidence>
<dbReference type="Proteomes" id="UP000295066">
    <property type="component" value="Unassembled WGS sequence"/>
</dbReference>
<dbReference type="PROSITE" id="PS51839">
    <property type="entry name" value="4FE4S_HC3"/>
    <property type="match status" value="1"/>
</dbReference>
<dbReference type="Pfam" id="PF13510">
    <property type="entry name" value="Fer2_4"/>
    <property type="match status" value="1"/>
</dbReference>
<dbReference type="GO" id="GO:0051537">
    <property type="term" value="F:2 iron, 2 sulfur cluster binding"/>
    <property type="evidence" value="ECO:0007669"/>
    <property type="project" value="UniProtKB-KW"/>
</dbReference>
<dbReference type="FunFam" id="3.10.20.740:FF:000004">
    <property type="entry name" value="NADH-quinone oxidoreductase"/>
    <property type="match status" value="1"/>
</dbReference>
<evidence type="ECO:0000313" key="20">
    <source>
        <dbReference type="Proteomes" id="UP000295066"/>
    </source>
</evidence>
<accession>A0A4R8M9J1</accession>
<keyword evidence="11" id="KW-0411">Iron-sulfur</keyword>
<evidence type="ECO:0000256" key="13">
    <source>
        <dbReference type="ARBA" id="ARBA00023136"/>
    </source>
</evidence>
<evidence type="ECO:0000256" key="8">
    <source>
        <dbReference type="ARBA" id="ARBA00022967"/>
    </source>
</evidence>
<keyword evidence="6" id="KW-0479">Metal-binding</keyword>
<dbReference type="EMBL" id="SORI01000004">
    <property type="protein sequence ID" value="TDY61904.1"/>
    <property type="molecule type" value="Genomic_DNA"/>
</dbReference>
<dbReference type="AlphaFoldDB" id="A0A4R8M9J1"/>
<evidence type="ECO:0000256" key="4">
    <source>
        <dbReference type="ARBA" id="ARBA00022485"/>
    </source>
</evidence>
<keyword evidence="4" id="KW-0004">4Fe-4S</keyword>
<dbReference type="InterPro" id="IPR019574">
    <property type="entry name" value="NADH_UbQ_OxRdtase_Gsu_4Fe4S-bd"/>
</dbReference>
<evidence type="ECO:0000256" key="1">
    <source>
        <dbReference type="ARBA" id="ARBA00001966"/>
    </source>
</evidence>
<dbReference type="Pfam" id="PF10588">
    <property type="entry name" value="NADH-G_4Fe-4S_3"/>
    <property type="match status" value="1"/>
</dbReference>
<dbReference type="InterPro" id="IPR017900">
    <property type="entry name" value="4Fe4S_Fe_S_CS"/>
</dbReference>
<feature type="domain" description="4Fe-4S His(Cys)3-ligated-type" evidence="18">
    <location>
        <begin position="80"/>
        <end position="119"/>
    </location>
</feature>